<dbReference type="FunFam" id="2.60.40.10:FF:000763">
    <property type="entry name" value="Insulin-like growth factor binding protein 7"/>
    <property type="match status" value="1"/>
</dbReference>
<dbReference type="InterPro" id="IPR003598">
    <property type="entry name" value="Ig_sub2"/>
</dbReference>
<evidence type="ECO:0000256" key="2">
    <source>
        <dbReference type="ARBA" id="ARBA00022525"/>
    </source>
</evidence>
<dbReference type="InterPro" id="IPR002350">
    <property type="entry name" value="Kazal_dom"/>
</dbReference>
<feature type="coiled-coil region" evidence="7">
    <location>
        <begin position="240"/>
        <end position="267"/>
    </location>
</feature>
<proteinExistence type="predicted"/>
<dbReference type="InterPro" id="IPR036058">
    <property type="entry name" value="Kazal_dom_sf"/>
</dbReference>
<dbReference type="SUPFAM" id="SSF48726">
    <property type="entry name" value="Immunoglobulin"/>
    <property type="match status" value="1"/>
</dbReference>
<dbReference type="SMART" id="SM00280">
    <property type="entry name" value="KAZAL"/>
    <property type="match status" value="1"/>
</dbReference>
<dbReference type="GO" id="GO:0009966">
    <property type="term" value="P:regulation of signal transduction"/>
    <property type="evidence" value="ECO:0007669"/>
    <property type="project" value="TreeGrafter"/>
</dbReference>
<evidence type="ECO:0000259" key="10">
    <source>
        <dbReference type="PROSITE" id="PS51323"/>
    </source>
</evidence>
<keyword evidence="4" id="KW-1015">Disulfide bond</keyword>
<dbReference type="PANTHER" id="PTHR14186:SF19">
    <property type="entry name" value="INSULIN-LIKE GROWTH FACTOR-BINDING PROTEIN 7"/>
    <property type="match status" value="1"/>
</dbReference>
<feature type="domain" description="IGFBP N-terminal" evidence="10">
    <location>
        <begin position="565"/>
        <end position="645"/>
    </location>
</feature>
<dbReference type="Gene3D" id="3.30.60.30">
    <property type="match status" value="1"/>
</dbReference>
<dbReference type="SUPFAM" id="SSF100895">
    <property type="entry name" value="Kazal-type serine protease inhibitors"/>
    <property type="match status" value="1"/>
</dbReference>
<dbReference type="PROSITE" id="PS50835">
    <property type="entry name" value="IG_LIKE"/>
    <property type="match status" value="1"/>
</dbReference>
<dbReference type="InterPro" id="IPR003599">
    <property type="entry name" value="Ig_sub"/>
</dbReference>
<evidence type="ECO:0000256" key="6">
    <source>
        <dbReference type="ARBA" id="ARBA00023319"/>
    </source>
</evidence>
<dbReference type="SUPFAM" id="SSF53098">
    <property type="entry name" value="Ribonuclease H-like"/>
    <property type="match status" value="1"/>
</dbReference>
<keyword evidence="7" id="KW-0175">Coiled coil</keyword>
<dbReference type="Proteomes" id="UP001142489">
    <property type="component" value="Unassembled WGS sequence"/>
</dbReference>
<evidence type="ECO:0000256" key="1">
    <source>
        <dbReference type="ARBA" id="ARBA00004613"/>
    </source>
</evidence>
<dbReference type="SMART" id="SM00409">
    <property type="entry name" value="IG"/>
    <property type="match status" value="1"/>
</dbReference>
<dbReference type="Pfam" id="PF07679">
    <property type="entry name" value="I-set"/>
    <property type="match status" value="1"/>
</dbReference>
<dbReference type="PROSITE" id="PS51323">
    <property type="entry name" value="IGFBP_N_2"/>
    <property type="match status" value="1"/>
</dbReference>
<evidence type="ECO:0000313" key="12">
    <source>
        <dbReference type="EMBL" id="KAJ7335465.1"/>
    </source>
</evidence>
<comment type="caution">
    <text evidence="12">The sequence shown here is derived from an EMBL/GenBank/DDBJ whole genome shotgun (WGS) entry which is preliminary data.</text>
</comment>
<feature type="region of interest" description="Disordered" evidence="8">
    <location>
        <begin position="1"/>
        <end position="37"/>
    </location>
</feature>
<evidence type="ECO:0000256" key="3">
    <source>
        <dbReference type="ARBA" id="ARBA00022729"/>
    </source>
</evidence>
<keyword evidence="3" id="KW-0732">Signal</keyword>
<sequence>MANLCKTPTKAPTGQEETPVRLSRGRHSTDGGPKRAPLMRRQVSASSLRSEGHVCVAELTKPRCHRSDSLSEPDPLVLSLLQALAKTGVPLSEVGFFESFLHHLGARRPIPSLAQIHHTFFPALARRHELAVRRALRHRDAFVFLHEATTGDGRAALSVSLLPLDRAGKPPLLLGVEFLEQLSHAVVARAVARVLSEGHVLFHRVLAVVTSGSAPMVQAFAANGILGAVLLAALHVPCLLHQLELVMEFWQERLEQLAMLLNLLEQTLGQRATLRHRYALFLHEHQSELPLPLLSSGPGPESWLEKAMGIAEHLPFLVEFVATDEEEGPLVSKLQTFLREGHEELVAEAMFVAEHAAELLNVARLLRQRGEPLAHRIYGELDSLRICFSYHADNRLGPKTERQLAFCQPLLAEQFQEILVCSLGRLEHLFESHPAMPTLRSVRALDPKQLGAVGGSRSEHEQGIPGLAEVPEIEWFRYQHLAEAAPEDISLPQWWEAQADQLPTLSPLARQFLWLPVCSPKSPFQPEGLLDLTGAVEGLTEESARLLCMISSGCCPASLAEPTGAGAGCPPCAPAECPALPARGCPLGKVRDSCGCCWRCARGEGEACGFGSSSGGSPVGWGRCASGLECRRRPKSRGSGVCACKSRYPVCGSDGLTYPSPCQLRAASLRAESRGERPVAQRSKGPCEQGPSIVTPPKDIWNITGTQVFLSCEVIGVPTPVLTWNKITRSQYGVQRMELLPGDRDNLAIQTRGGPEKHEVTGWVLISPLSQDDAGEYECHALNSKGEATASAKITVVNSVNEIPTGKESAEL</sequence>
<protein>
    <submittedName>
        <fullName evidence="12">Uncharacterized protein</fullName>
    </submittedName>
</protein>
<dbReference type="SMART" id="SM00121">
    <property type="entry name" value="IB"/>
    <property type="match status" value="1"/>
</dbReference>
<feature type="domain" description="Kazal-like" evidence="11">
    <location>
        <begin position="625"/>
        <end position="689"/>
    </location>
</feature>
<dbReference type="GO" id="GO:0005520">
    <property type="term" value="F:insulin-like growth factor binding"/>
    <property type="evidence" value="ECO:0007669"/>
    <property type="project" value="InterPro"/>
</dbReference>
<dbReference type="Gene3D" id="2.60.40.10">
    <property type="entry name" value="Immunoglobulins"/>
    <property type="match status" value="1"/>
</dbReference>
<dbReference type="OrthoDB" id="2421790at2759"/>
<dbReference type="SUPFAM" id="SSF57184">
    <property type="entry name" value="Growth factor receptor domain"/>
    <property type="match status" value="1"/>
</dbReference>
<comment type="subcellular location">
    <subcellularLocation>
        <location evidence="1">Secreted</location>
    </subcellularLocation>
</comment>
<dbReference type="PANTHER" id="PTHR14186">
    <property type="entry name" value="INSULIN-LIKE GROWTH FACTOR BINDING PROTEIN-RELATED"/>
    <property type="match status" value="1"/>
</dbReference>
<dbReference type="CDD" id="cd00104">
    <property type="entry name" value="KAZAL_FS"/>
    <property type="match status" value="1"/>
</dbReference>
<dbReference type="InterPro" id="IPR007110">
    <property type="entry name" value="Ig-like_dom"/>
</dbReference>
<dbReference type="GO" id="GO:0001558">
    <property type="term" value="P:regulation of cell growth"/>
    <property type="evidence" value="ECO:0007669"/>
    <property type="project" value="InterPro"/>
</dbReference>
<dbReference type="EMBL" id="JAPFRF010000004">
    <property type="protein sequence ID" value="KAJ7335465.1"/>
    <property type="molecule type" value="Genomic_DNA"/>
</dbReference>
<dbReference type="InterPro" id="IPR000867">
    <property type="entry name" value="IGFBP-like"/>
</dbReference>
<dbReference type="InterPro" id="IPR036179">
    <property type="entry name" value="Ig-like_dom_sf"/>
</dbReference>
<keyword evidence="6" id="KW-0393">Immunoglobulin domain</keyword>
<evidence type="ECO:0000259" key="11">
    <source>
        <dbReference type="PROSITE" id="PS51465"/>
    </source>
</evidence>
<dbReference type="Pfam" id="PF00219">
    <property type="entry name" value="IGFBP"/>
    <property type="match status" value="1"/>
</dbReference>
<dbReference type="Gene3D" id="4.10.40.20">
    <property type="match status" value="1"/>
</dbReference>
<gene>
    <name evidence="12" type="ORF">JRQ81_013406</name>
</gene>
<dbReference type="SMART" id="SM00408">
    <property type="entry name" value="IGc2"/>
    <property type="match status" value="1"/>
</dbReference>
<evidence type="ECO:0000259" key="9">
    <source>
        <dbReference type="PROSITE" id="PS50835"/>
    </source>
</evidence>
<dbReference type="InterPro" id="IPR013783">
    <property type="entry name" value="Ig-like_fold"/>
</dbReference>
<evidence type="ECO:0000256" key="7">
    <source>
        <dbReference type="SAM" id="Coils"/>
    </source>
</evidence>
<name>A0A9Q0XZ45_9SAUR</name>
<evidence type="ECO:0000256" key="4">
    <source>
        <dbReference type="ARBA" id="ARBA00023157"/>
    </source>
</evidence>
<dbReference type="PROSITE" id="PS51465">
    <property type="entry name" value="KAZAL_2"/>
    <property type="match status" value="1"/>
</dbReference>
<keyword evidence="2" id="KW-0964">Secreted</keyword>
<reference evidence="12" key="1">
    <citation type="journal article" date="2023" name="DNA Res.">
        <title>Chromosome-level genome assembly of Phrynocephalus forsythii using third-generation DNA sequencing and Hi-C analysis.</title>
        <authorList>
            <person name="Qi Y."/>
            <person name="Zhao W."/>
            <person name="Zhao Y."/>
            <person name="Niu C."/>
            <person name="Cao S."/>
            <person name="Zhang Y."/>
        </authorList>
    </citation>
    <scope>NUCLEOTIDE SEQUENCE</scope>
    <source>
        <tissue evidence="12">Muscle</tissue>
    </source>
</reference>
<dbReference type="GO" id="GO:0005615">
    <property type="term" value="C:extracellular space"/>
    <property type="evidence" value="ECO:0007669"/>
    <property type="project" value="TreeGrafter"/>
</dbReference>
<keyword evidence="5" id="KW-0325">Glycoprotein</keyword>
<dbReference type="InterPro" id="IPR009030">
    <property type="entry name" value="Growth_fac_rcpt_cys_sf"/>
</dbReference>
<dbReference type="InterPro" id="IPR011390">
    <property type="entry name" value="IGFBP_rP_mac25"/>
</dbReference>
<keyword evidence="13" id="KW-1185">Reference proteome</keyword>
<dbReference type="Pfam" id="PF07648">
    <property type="entry name" value="Kazal_2"/>
    <property type="match status" value="1"/>
</dbReference>
<organism evidence="12 13">
    <name type="scientific">Phrynocephalus forsythii</name>
    <dbReference type="NCBI Taxonomy" id="171643"/>
    <lineage>
        <taxon>Eukaryota</taxon>
        <taxon>Metazoa</taxon>
        <taxon>Chordata</taxon>
        <taxon>Craniata</taxon>
        <taxon>Vertebrata</taxon>
        <taxon>Euteleostomi</taxon>
        <taxon>Lepidosauria</taxon>
        <taxon>Squamata</taxon>
        <taxon>Bifurcata</taxon>
        <taxon>Unidentata</taxon>
        <taxon>Episquamata</taxon>
        <taxon>Toxicofera</taxon>
        <taxon>Iguania</taxon>
        <taxon>Acrodonta</taxon>
        <taxon>Agamidae</taxon>
        <taxon>Agaminae</taxon>
        <taxon>Phrynocephalus</taxon>
    </lineage>
</organism>
<evidence type="ECO:0000256" key="8">
    <source>
        <dbReference type="SAM" id="MobiDB-lite"/>
    </source>
</evidence>
<evidence type="ECO:0000313" key="13">
    <source>
        <dbReference type="Proteomes" id="UP001142489"/>
    </source>
</evidence>
<accession>A0A9Q0XZ45</accession>
<feature type="domain" description="Ig-like" evidence="9">
    <location>
        <begin position="691"/>
        <end position="795"/>
    </location>
</feature>
<dbReference type="InterPro" id="IPR013098">
    <property type="entry name" value="Ig_I-set"/>
</dbReference>
<dbReference type="AlphaFoldDB" id="A0A9Q0XZ45"/>
<dbReference type="InterPro" id="IPR012337">
    <property type="entry name" value="RNaseH-like_sf"/>
</dbReference>
<evidence type="ECO:0000256" key="5">
    <source>
        <dbReference type="ARBA" id="ARBA00023180"/>
    </source>
</evidence>